<dbReference type="InterPro" id="IPR023365">
    <property type="entry name" value="Sortase_dom-sf"/>
</dbReference>
<dbReference type="OrthoDB" id="3172795at2"/>
<evidence type="ECO:0000313" key="3">
    <source>
        <dbReference type="EMBL" id="VWL92326.1"/>
    </source>
</evidence>
<dbReference type="InterPro" id="IPR009835">
    <property type="entry name" value="SrtB"/>
</dbReference>
<evidence type="ECO:0000256" key="1">
    <source>
        <dbReference type="SAM" id="MobiDB-lite"/>
    </source>
</evidence>
<organism evidence="3 4">
    <name type="scientific">Collinsella intestinalis</name>
    <dbReference type="NCBI Taxonomy" id="147207"/>
    <lineage>
        <taxon>Bacteria</taxon>
        <taxon>Bacillati</taxon>
        <taxon>Actinomycetota</taxon>
        <taxon>Coriobacteriia</taxon>
        <taxon>Coriobacteriales</taxon>
        <taxon>Coriobacteriaceae</taxon>
        <taxon>Collinsella</taxon>
    </lineage>
</organism>
<keyword evidence="2" id="KW-0472">Membrane</keyword>
<gene>
    <name evidence="3" type="ORF">JKKLCJKK_00534</name>
</gene>
<reference evidence="3 4" key="1">
    <citation type="submission" date="2019-10" db="EMBL/GenBank/DDBJ databases">
        <authorList>
            <person name="Wolf R A."/>
        </authorList>
    </citation>
    <scope>NUCLEOTIDE SEQUENCE [LARGE SCALE GENOMIC DNA]</scope>
    <source>
        <strain evidence="3">Collinsella_intestinalis_DSM_13632</strain>
    </source>
</reference>
<keyword evidence="2" id="KW-1133">Transmembrane helix</keyword>
<evidence type="ECO:0000256" key="2">
    <source>
        <dbReference type="SAM" id="Phobius"/>
    </source>
</evidence>
<dbReference type="Gene3D" id="2.40.260.10">
    <property type="entry name" value="Sortase"/>
    <property type="match status" value="1"/>
</dbReference>
<feature type="compositionally biased region" description="Low complexity" evidence="1">
    <location>
        <begin position="1"/>
        <end position="15"/>
    </location>
</feature>
<dbReference type="AlphaFoldDB" id="A0A5K1ITT0"/>
<dbReference type="CDD" id="cd05826">
    <property type="entry name" value="Sortase_B"/>
    <property type="match status" value="1"/>
</dbReference>
<sequence length="274" mass="30964">MPASSNQDNQNSQSSNEKRTGSRRNALLRVAATVLLVIGICGCGYVVWEQYHEYKSLQRMQGAEVPKNPVAVEEKELPDNPIDFSALWGKNVESYAWLYIPGAEINAPIQQSALDDSFYLKHDQDGNYSPVGCAFTQLANSQDFSDPVTVIYGHNVDGIFATLHYFEDAEFFKQNDTFYVYTPGHILTYEVVSAYEYDGRHILNSFDFDRTSVREEYFESVLNPNSVVRNVREGVELDSDSKIVQLSTCTFTHPHSPTVRYLVTGVLVDDQETK</sequence>
<dbReference type="Proteomes" id="UP000405524">
    <property type="component" value="Unassembled WGS sequence"/>
</dbReference>
<feature type="region of interest" description="Disordered" evidence="1">
    <location>
        <begin position="1"/>
        <end position="22"/>
    </location>
</feature>
<name>A0A5K1ITT0_9ACTN</name>
<feature type="transmembrane region" description="Helical" evidence="2">
    <location>
        <begin position="26"/>
        <end position="48"/>
    </location>
</feature>
<evidence type="ECO:0000313" key="4">
    <source>
        <dbReference type="Proteomes" id="UP000405524"/>
    </source>
</evidence>
<dbReference type="EMBL" id="CABWIC010000007">
    <property type="protein sequence ID" value="VWL92326.1"/>
    <property type="molecule type" value="Genomic_DNA"/>
</dbReference>
<accession>A0A5K1ITT0</accession>
<dbReference type="SUPFAM" id="SSF63817">
    <property type="entry name" value="Sortase"/>
    <property type="match status" value="1"/>
</dbReference>
<proteinExistence type="predicted"/>
<protein>
    <submittedName>
        <fullName evidence="3">Sortase family protein</fullName>
    </submittedName>
</protein>
<keyword evidence="2" id="KW-0812">Transmembrane</keyword>